<dbReference type="GO" id="GO:0031048">
    <property type="term" value="P:regulatory ncRNA-mediated heterochromatin formation"/>
    <property type="evidence" value="ECO:0007669"/>
    <property type="project" value="TreeGrafter"/>
</dbReference>
<dbReference type="CDD" id="cd18808">
    <property type="entry name" value="SF1_C_Upf1"/>
    <property type="match status" value="1"/>
</dbReference>
<protein>
    <recommendedName>
        <fullName evidence="6">NFX1-type zinc finger-containing protein 1</fullName>
    </recommendedName>
</protein>
<dbReference type="InterPro" id="IPR041679">
    <property type="entry name" value="DNA2/NAM7-like_C"/>
</dbReference>
<evidence type="ECO:0000259" key="1">
    <source>
        <dbReference type="Pfam" id="PF13086"/>
    </source>
</evidence>
<dbReference type="Proteomes" id="UP000682733">
    <property type="component" value="Unassembled WGS sequence"/>
</dbReference>
<dbReference type="AlphaFoldDB" id="A0A8S2DAR8"/>
<dbReference type="PANTHER" id="PTHR10887">
    <property type="entry name" value="DNA2/NAM7 HELICASE FAMILY"/>
    <property type="match status" value="1"/>
</dbReference>
<dbReference type="SUPFAM" id="SSF52540">
    <property type="entry name" value="P-loop containing nucleoside triphosphate hydrolases"/>
    <property type="match status" value="1"/>
</dbReference>
<sequence>MTEEQVGEIDDIWDLSMEERHDLYRYWVEKFRQKYLGKCCKIVIVEEAAEIFEAHVISSLTEKCEHLILIGDHQQLRPNPTVYRLAKTYNIDVSLFERLVRNDFPSVRLNVQHRMRLEICALMKHFYNDLQNHDSVKSNRPSILGIRENVFFITHSHKEEVTDNSSKQNYYEAQYIIELAHFLTKQGYSTSQITVLVMYIGQKHLLTVLKQRKFSKVLEGLQITTVDNYQGEENDIIILSLVRNNVLNDVGFLKIQNRICVALSRARCGLYILGNLEMMQKTSEMWKNLAKTFHEMKAVGKGLNLCCTNHPKAPFVAVNPQSFARRPDDPQEHGRCKAVVDKKIVECQHPIKFECSKIPTIQDCKQTFLIKLPCDHLVQVPCQINQLKVYDSVDCPTPCNQQLLCGHKCRGTCGSCQHGQLHKQCREKCDKELICGHLSNCGHAIERTELDQYMNNFMAQQDEHRFIRLPKCPRCAAKIYQCKRYQHILNHRHSWIEKVKSNQQDSKASYQKQQKLIIRRNFYVSSSESVRTIIKSLNIMEEKSMNEDELNYVENTLVLLRELDPLLLFAKNAFMHKDQEVNQKVNYWIGLVVSFMGAYKYRYTPQQLNDIKQELDRIKGFMYLHLLMKEMQLKSIEPDIDCQKMLNELKTLTTKYSSFTTNDCEIFYKIFNHLVEKLNIPVLGVRRSIQMSRSTTTIDSRQENWFYCVNGHTYVGKDQKPISCPQCQHNE</sequence>
<dbReference type="Gene3D" id="3.40.50.300">
    <property type="entry name" value="P-loop containing nucleotide triphosphate hydrolases"/>
    <property type="match status" value="2"/>
</dbReference>
<dbReference type="InterPro" id="IPR027417">
    <property type="entry name" value="P-loop_NTPase"/>
</dbReference>
<name>A0A8S2DAR8_9BILA</name>
<dbReference type="EMBL" id="CAJNOK010003844">
    <property type="protein sequence ID" value="CAF0916716.1"/>
    <property type="molecule type" value="Genomic_DNA"/>
</dbReference>
<comment type="caution">
    <text evidence="3">The sequence shown here is derived from an EMBL/GenBank/DDBJ whole genome shotgun (WGS) entry which is preliminary data.</text>
</comment>
<accession>A0A8S2DAR8</accession>
<dbReference type="InterPro" id="IPR045055">
    <property type="entry name" value="DNA2/NAM7-like"/>
</dbReference>
<feature type="domain" description="DNA2/NAM7 helicase helicase" evidence="1">
    <location>
        <begin position="40"/>
        <end position="78"/>
    </location>
</feature>
<evidence type="ECO:0008006" key="6">
    <source>
        <dbReference type="Google" id="ProtNLM"/>
    </source>
</evidence>
<dbReference type="InterPro" id="IPR041677">
    <property type="entry name" value="DNA2/NAM7_AAA_11"/>
</dbReference>
<dbReference type="GO" id="GO:0004386">
    <property type="term" value="F:helicase activity"/>
    <property type="evidence" value="ECO:0007669"/>
    <property type="project" value="InterPro"/>
</dbReference>
<dbReference type="EMBL" id="CAJOBA010003845">
    <property type="protein sequence ID" value="CAF3694780.1"/>
    <property type="molecule type" value="Genomic_DNA"/>
</dbReference>
<evidence type="ECO:0000313" key="3">
    <source>
        <dbReference type="EMBL" id="CAF0916716.1"/>
    </source>
</evidence>
<dbReference type="InterPro" id="IPR047187">
    <property type="entry name" value="SF1_C_Upf1"/>
</dbReference>
<evidence type="ECO:0000313" key="4">
    <source>
        <dbReference type="EMBL" id="CAF3694780.1"/>
    </source>
</evidence>
<dbReference type="Proteomes" id="UP000677228">
    <property type="component" value="Unassembled WGS sequence"/>
</dbReference>
<organism evidence="3 5">
    <name type="scientific">Didymodactylos carnosus</name>
    <dbReference type="NCBI Taxonomy" id="1234261"/>
    <lineage>
        <taxon>Eukaryota</taxon>
        <taxon>Metazoa</taxon>
        <taxon>Spiralia</taxon>
        <taxon>Gnathifera</taxon>
        <taxon>Rotifera</taxon>
        <taxon>Eurotatoria</taxon>
        <taxon>Bdelloidea</taxon>
        <taxon>Philodinida</taxon>
        <taxon>Philodinidae</taxon>
        <taxon>Didymodactylos</taxon>
    </lineage>
</organism>
<evidence type="ECO:0000313" key="5">
    <source>
        <dbReference type="Proteomes" id="UP000677228"/>
    </source>
</evidence>
<dbReference type="Pfam" id="PF13086">
    <property type="entry name" value="AAA_11"/>
    <property type="match status" value="1"/>
</dbReference>
<gene>
    <name evidence="3" type="ORF">OVA965_LOCUS10406</name>
    <name evidence="4" type="ORF">TMI583_LOCUS10402</name>
</gene>
<reference evidence="3" key="1">
    <citation type="submission" date="2021-02" db="EMBL/GenBank/DDBJ databases">
        <authorList>
            <person name="Nowell W R."/>
        </authorList>
    </citation>
    <scope>NUCLEOTIDE SEQUENCE</scope>
</reference>
<evidence type="ECO:0000259" key="2">
    <source>
        <dbReference type="Pfam" id="PF13087"/>
    </source>
</evidence>
<proteinExistence type="predicted"/>
<dbReference type="GO" id="GO:0031380">
    <property type="term" value="C:nuclear RNA-directed RNA polymerase complex"/>
    <property type="evidence" value="ECO:0007669"/>
    <property type="project" value="TreeGrafter"/>
</dbReference>
<feature type="domain" description="DNA2/NAM7 helicase-like C-terminal" evidence="2">
    <location>
        <begin position="92"/>
        <end position="276"/>
    </location>
</feature>
<dbReference type="PANTHER" id="PTHR10887:SF341">
    <property type="entry name" value="NFX1-TYPE ZINC FINGER-CONTAINING PROTEIN 1"/>
    <property type="match status" value="1"/>
</dbReference>
<dbReference type="Pfam" id="PF13087">
    <property type="entry name" value="AAA_12"/>
    <property type="match status" value="1"/>
</dbReference>
<dbReference type="FunFam" id="3.40.50.300:FF:001366">
    <property type="entry name" value="ATP binding protein, putative"/>
    <property type="match status" value="1"/>
</dbReference>